<feature type="region of interest" description="Disordered" evidence="7">
    <location>
        <begin position="74"/>
        <end position="93"/>
    </location>
</feature>
<dbReference type="InterPro" id="IPR003838">
    <property type="entry name" value="ABC3_permease_C"/>
</dbReference>
<dbReference type="EMBL" id="CP119311">
    <property type="protein sequence ID" value="WEK36179.1"/>
    <property type="molecule type" value="Genomic_DNA"/>
</dbReference>
<organism evidence="11 12">
    <name type="scientific">Candidatus Pseudobacter hemicellulosilyticus</name>
    <dbReference type="NCBI Taxonomy" id="3121375"/>
    <lineage>
        <taxon>Bacteria</taxon>
        <taxon>Pseudomonadati</taxon>
        <taxon>Bacteroidota</taxon>
        <taxon>Chitinophagia</taxon>
        <taxon>Chitinophagales</taxon>
        <taxon>Chitinophagaceae</taxon>
        <taxon>Pseudobacter</taxon>
    </lineage>
</organism>
<dbReference type="PANTHER" id="PTHR30572:SF4">
    <property type="entry name" value="ABC TRANSPORTER PERMEASE YTRF"/>
    <property type="match status" value="1"/>
</dbReference>
<keyword evidence="5 8" id="KW-0472">Membrane</keyword>
<proteinExistence type="inferred from homology"/>
<evidence type="ECO:0000256" key="8">
    <source>
        <dbReference type="SAM" id="Phobius"/>
    </source>
</evidence>
<dbReference type="GO" id="GO:0022857">
    <property type="term" value="F:transmembrane transporter activity"/>
    <property type="evidence" value="ECO:0007669"/>
    <property type="project" value="TreeGrafter"/>
</dbReference>
<comment type="subcellular location">
    <subcellularLocation>
        <location evidence="1">Cell membrane</location>
        <topology evidence="1">Multi-pass membrane protein</topology>
    </subcellularLocation>
</comment>
<evidence type="ECO:0000259" key="9">
    <source>
        <dbReference type="Pfam" id="PF02687"/>
    </source>
</evidence>
<evidence type="ECO:0000256" key="7">
    <source>
        <dbReference type="SAM" id="MobiDB-lite"/>
    </source>
</evidence>
<evidence type="ECO:0000256" key="6">
    <source>
        <dbReference type="ARBA" id="ARBA00038076"/>
    </source>
</evidence>
<evidence type="ECO:0000313" key="11">
    <source>
        <dbReference type="EMBL" id="WEK36179.1"/>
    </source>
</evidence>
<feature type="transmembrane region" description="Helical" evidence="8">
    <location>
        <begin position="21"/>
        <end position="45"/>
    </location>
</feature>
<name>A0AAJ5WU35_9BACT</name>
<evidence type="ECO:0000256" key="2">
    <source>
        <dbReference type="ARBA" id="ARBA00022475"/>
    </source>
</evidence>
<dbReference type="AlphaFoldDB" id="A0AAJ5WU35"/>
<comment type="similarity">
    <text evidence="6">Belongs to the ABC-4 integral membrane protein family.</text>
</comment>
<evidence type="ECO:0000313" key="12">
    <source>
        <dbReference type="Proteomes" id="UP001220610"/>
    </source>
</evidence>
<keyword evidence="3 8" id="KW-0812">Transmembrane</keyword>
<keyword evidence="4 8" id="KW-1133">Transmembrane helix</keyword>
<dbReference type="GO" id="GO:0005886">
    <property type="term" value="C:plasma membrane"/>
    <property type="evidence" value="ECO:0007669"/>
    <property type="project" value="UniProtKB-SubCell"/>
</dbReference>
<dbReference type="Pfam" id="PF12704">
    <property type="entry name" value="MacB_PCD"/>
    <property type="match status" value="1"/>
</dbReference>
<reference evidence="11" key="1">
    <citation type="submission" date="2023-03" db="EMBL/GenBank/DDBJ databases">
        <title>Andean soil-derived lignocellulolytic bacterial consortium as a source of novel taxa and putative plastic-active enzymes.</title>
        <authorList>
            <person name="Diaz-Garcia L."/>
            <person name="Chuvochina M."/>
            <person name="Feuerriegel G."/>
            <person name="Bunk B."/>
            <person name="Sproer C."/>
            <person name="Streit W.R."/>
            <person name="Rodriguez L.M."/>
            <person name="Overmann J."/>
            <person name="Jimenez D.J."/>
        </authorList>
    </citation>
    <scope>NUCLEOTIDE SEQUENCE</scope>
    <source>
        <strain evidence="11">MAG 7</strain>
    </source>
</reference>
<dbReference type="InterPro" id="IPR050250">
    <property type="entry name" value="Macrolide_Exporter_MacB"/>
</dbReference>
<feature type="domain" description="MacB-like periplasmic core" evidence="10">
    <location>
        <begin position="21"/>
        <end position="261"/>
    </location>
</feature>
<keyword evidence="2" id="KW-1003">Cell membrane</keyword>
<feature type="transmembrane region" description="Helical" evidence="8">
    <location>
        <begin position="298"/>
        <end position="323"/>
    </location>
</feature>
<accession>A0AAJ5WU35</accession>
<evidence type="ECO:0000256" key="3">
    <source>
        <dbReference type="ARBA" id="ARBA00022692"/>
    </source>
</evidence>
<feature type="domain" description="ABC3 transporter permease C-terminal" evidence="9">
    <location>
        <begin position="305"/>
        <end position="418"/>
    </location>
</feature>
<evidence type="ECO:0000256" key="5">
    <source>
        <dbReference type="ARBA" id="ARBA00023136"/>
    </source>
</evidence>
<gene>
    <name evidence="11" type="ORF">P0Y53_01585</name>
</gene>
<feature type="transmembrane region" description="Helical" evidence="8">
    <location>
        <begin position="388"/>
        <end position="408"/>
    </location>
</feature>
<dbReference type="PANTHER" id="PTHR30572">
    <property type="entry name" value="MEMBRANE COMPONENT OF TRANSPORTER-RELATED"/>
    <property type="match status" value="1"/>
</dbReference>
<feature type="transmembrane region" description="Helical" evidence="8">
    <location>
        <begin position="350"/>
        <end position="376"/>
    </location>
</feature>
<evidence type="ECO:0000256" key="4">
    <source>
        <dbReference type="ARBA" id="ARBA00022989"/>
    </source>
</evidence>
<sequence>MTFRDTFSLAFKTVRANKLRTGITVSIIAFGIMALVGIKTAIVAMQQKFVESFSAMGATGFTIRYREPRFHFGGGSEIKKEKKGQRKEKKSSFGKPITKLQAEQFKQRFQFPSRVSLNIFGTRDAVVSMGNRKSNPTTRVFGGDENYVDQNGFTLAYGRNLNELDVQSGRNVCVIGKDVATKFFGDNMERAVDKIIKINNIPFRVVGVLNPKGSTLGMSWDNSVVTSYNNVRRFFNTNPNASFGIQVKVPELHLMDAATGEATGIFRPIRKLTTTEEDNFAIDKSDSFVEMLLKQLDLLTFSALIIGVITLMGAAVGLMNIMLVSVTERTKEIGLVKAIGGKKGNIRRQFLYESIIISLLGALFGVVLGVLVGNLFSMFLETGFVVPWAWTFIGIAICSLVGLMAGLYPAMRAGRLNPIEALRYE</sequence>
<dbReference type="Pfam" id="PF02687">
    <property type="entry name" value="FtsX"/>
    <property type="match status" value="1"/>
</dbReference>
<dbReference type="InterPro" id="IPR025857">
    <property type="entry name" value="MacB_PCD"/>
</dbReference>
<evidence type="ECO:0000256" key="1">
    <source>
        <dbReference type="ARBA" id="ARBA00004651"/>
    </source>
</evidence>
<evidence type="ECO:0000259" key="10">
    <source>
        <dbReference type="Pfam" id="PF12704"/>
    </source>
</evidence>
<protein>
    <submittedName>
        <fullName evidence="11">ABC transporter permease</fullName>
    </submittedName>
</protein>
<dbReference type="Proteomes" id="UP001220610">
    <property type="component" value="Chromosome"/>
</dbReference>